<keyword evidence="3" id="KW-0677">Repeat</keyword>
<dbReference type="PROSITE" id="PS50016">
    <property type="entry name" value="ZF_PHD_2"/>
    <property type="match status" value="1"/>
</dbReference>
<feature type="region of interest" description="Disordered" evidence="9">
    <location>
        <begin position="1763"/>
        <end position="1833"/>
    </location>
</feature>
<dbReference type="Pfam" id="PF02375">
    <property type="entry name" value="JmjN"/>
    <property type="match status" value="1"/>
</dbReference>
<name>A0ABR3Q6B7_9TREE</name>
<dbReference type="InterPro" id="IPR011011">
    <property type="entry name" value="Znf_FYVE_PHD"/>
</dbReference>
<evidence type="ECO:0000259" key="13">
    <source>
        <dbReference type="PROSITE" id="PS51184"/>
    </source>
</evidence>
<feature type="compositionally biased region" description="Low complexity" evidence="9">
    <location>
        <begin position="42"/>
        <end position="57"/>
    </location>
</feature>
<evidence type="ECO:0000256" key="1">
    <source>
        <dbReference type="ARBA" id="ARBA00004123"/>
    </source>
</evidence>
<dbReference type="InterPro" id="IPR013083">
    <property type="entry name" value="Znf_RING/FYVE/PHD"/>
</dbReference>
<evidence type="ECO:0000256" key="5">
    <source>
        <dbReference type="ARBA" id="ARBA00022833"/>
    </source>
</evidence>
<evidence type="ECO:0000256" key="2">
    <source>
        <dbReference type="ARBA" id="ARBA00022723"/>
    </source>
</evidence>
<dbReference type="Pfam" id="PF02373">
    <property type="entry name" value="JmjC"/>
    <property type="match status" value="1"/>
</dbReference>
<evidence type="ECO:0000256" key="8">
    <source>
        <dbReference type="PROSITE-ProRule" id="PRU00146"/>
    </source>
</evidence>
<feature type="compositionally biased region" description="Low complexity" evidence="9">
    <location>
        <begin position="426"/>
        <end position="440"/>
    </location>
</feature>
<feature type="compositionally biased region" description="Low complexity" evidence="9">
    <location>
        <begin position="135"/>
        <end position="150"/>
    </location>
</feature>
<protein>
    <recommendedName>
        <fullName evidence="16">[Histone H3]-trimethyl-L-lysine(4) demethylase</fullName>
    </recommendedName>
</protein>
<feature type="compositionally biased region" description="Polar residues" evidence="9">
    <location>
        <begin position="58"/>
        <end position="68"/>
    </location>
</feature>
<feature type="domain" description="ARID" evidence="11">
    <location>
        <begin position="269"/>
        <end position="358"/>
    </location>
</feature>
<dbReference type="InterPro" id="IPR019786">
    <property type="entry name" value="Zinc_finger_PHD-type_CS"/>
</dbReference>
<dbReference type="InterPro" id="IPR019787">
    <property type="entry name" value="Znf_PHD-finger"/>
</dbReference>
<dbReference type="Proteomes" id="UP001565368">
    <property type="component" value="Unassembled WGS sequence"/>
</dbReference>
<feature type="region of interest" description="Disordered" evidence="9">
    <location>
        <begin position="366"/>
        <end position="440"/>
    </location>
</feature>
<dbReference type="SMART" id="SM00545">
    <property type="entry name" value="JmjN"/>
    <property type="match status" value="1"/>
</dbReference>
<dbReference type="PROSITE" id="PS51183">
    <property type="entry name" value="JMJN"/>
    <property type="match status" value="1"/>
</dbReference>
<dbReference type="CDD" id="cd15519">
    <property type="entry name" value="PHD1_Lid2p_like"/>
    <property type="match status" value="1"/>
</dbReference>
<evidence type="ECO:0000259" key="11">
    <source>
        <dbReference type="PROSITE" id="PS51011"/>
    </source>
</evidence>
<evidence type="ECO:0000256" key="4">
    <source>
        <dbReference type="ARBA" id="ARBA00022771"/>
    </source>
</evidence>
<feature type="compositionally biased region" description="Basic and acidic residues" evidence="9">
    <location>
        <begin position="124"/>
        <end position="134"/>
    </location>
</feature>
<proteinExistence type="predicted"/>
<dbReference type="PROSITE" id="PS51184">
    <property type="entry name" value="JMJC"/>
    <property type="match status" value="1"/>
</dbReference>
<feature type="domain" description="JmjN" evidence="12">
    <location>
        <begin position="204"/>
        <end position="245"/>
    </location>
</feature>
<feature type="compositionally biased region" description="Acidic residues" evidence="9">
    <location>
        <begin position="470"/>
        <end position="479"/>
    </location>
</feature>
<dbReference type="SMART" id="SM00249">
    <property type="entry name" value="PHD"/>
    <property type="match status" value="3"/>
</dbReference>
<dbReference type="Pfam" id="PF00628">
    <property type="entry name" value="PHD"/>
    <property type="match status" value="2"/>
</dbReference>
<feature type="compositionally biased region" description="Polar residues" evidence="9">
    <location>
        <begin position="414"/>
        <end position="425"/>
    </location>
</feature>
<dbReference type="SUPFAM" id="SSF51197">
    <property type="entry name" value="Clavaminate synthase-like"/>
    <property type="match status" value="1"/>
</dbReference>
<dbReference type="InterPro" id="IPR001965">
    <property type="entry name" value="Znf_PHD"/>
</dbReference>
<dbReference type="SUPFAM" id="SSF57903">
    <property type="entry name" value="FYVE/PHD zinc finger"/>
    <property type="match status" value="3"/>
</dbReference>
<evidence type="ECO:0000256" key="6">
    <source>
        <dbReference type="ARBA" id="ARBA00023004"/>
    </source>
</evidence>
<dbReference type="PROSITE" id="PS51011">
    <property type="entry name" value="ARID"/>
    <property type="match status" value="1"/>
</dbReference>
<dbReference type="SUPFAM" id="SSF46774">
    <property type="entry name" value="ARID-like"/>
    <property type="match status" value="1"/>
</dbReference>
<reference evidence="14 15" key="1">
    <citation type="submission" date="2023-08" db="EMBL/GenBank/DDBJ databases">
        <title>Annotated Genome Sequence of Vanrija albida AlHP1.</title>
        <authorList>
            <person name="Herzog R."/>
        </authorList>
    </citation>
    <scope>NUCLEOTIDE SEQUENCE [LARGE SCALE GENOMIC DNA]</scope>
    <source>
        <strain evidence="14 15">AlHP1</strain>
    </source>
</reference>
<keyword evidence="15" id="KW-1185">Reference proteome</keyword>
<dbReference type="SMART" id="SM01014">
    <property type="entry name" value="ARID"/>
    <property type="match status" value="1"/>
</dbReference>
<dbReference type="SMART" id="SM00558">
    <property type="entry name" value="JmjC"/>
    <property type="match status" value="1"/>
</dbReference>
<feature type="region of interest" description="Disordered" evidence="9">
    <location>
        <begin position="1613"/>
        <end position="1734"/>
    </location>
</feature>
<dbReference type="CDD" id="cd16100">
    <property type="entry name" value="ARID"/>
    <property type="match status" value="1"/>
</dbReference>
<comment type="caution">
    <text evidence="14">The sequence shown here is derived from an EMBL/GenBank/DDBJ whole genome shotgun (WGS) entry which is preliminary data.</text>
</comment>
<feature type="region of interest" description="Disordered" evidence="9">
    <location>
        <begin position="1013"/>
        <end position="1035"/>
    </location>
</feature>
<evidence type="ECO:0008006" key="16">
    <source>
        <dbReference type="Google" id="ProtNLM"/>
    </source>
</evidence>
<dbReference type="Gene3D" id="3.30.40.10">
    <property type="entry name" value="Zinc/RING finger domain, C3HC4 (zinc finger)"/>
    <property type="match status" value="2"/>
</dbReference>
<dbReference type="PANTHER" id="PTHR10694">
    <property type="entry name" value="LYSINE-SPECIFIC DEMETHYLASE"/>
    <property type="match status" value="1"/>
</dbReference>
<feature type="compositionally biased region" description="Low complexity" evidence="9">
    <location>
        <begin position="1633"/>
        <end position="1643"/>
    </location>
</feature>
<feature type="compositionally biased region" description="Polar residues" evidence="9">
    <location>
        <begin position="483"/>
        <end position="493"/>
    </location>
</feature>
<feature type="domain" description="PHD-type" evidence="10">
    <location>
        <begin position="501"/>
        <end position="552"/>
    </location>
</feature>
<dbReference type="SMART" id="SM00501">
    <property type="entry name" value="BRIGHT"/>
    <property type="match status" value="1"/>
</dbReference>
<comment type="subcellular location">
    <subcellularLocation>
        <location evidence="1">Nucleus</location>
    </subcellularLocation>
</comment>
<dbReference type="GeneID" id="95984950"/>
<dbReference type="EMBL" id="JBBXJM010000003">
    <property type="protein sequence ID" value="KAL1409908.1"/>
    <property type="molecule type" value="Genomic_DNA"/>
</dbReference>
<dbReference type="Pfam" id="PF01388">
    <property type="entry name" value="ARID"/>
    <property type="match status" value="1"/>
</dbReference>
<dbReference type="Gene3D" id="2.60.120.650">
    <property type="entry name" value="Cupin"/>
    <property type="match status" value="2"/>
</dbReference>
<dbReference type="InterPro" id="IPR013637">
    <property type="entry name" value="Lys_sp_deMease-like_dom"/>
</dbReference>
<keyword evidence="5" id="KW-0862">Zinc</keyword>
<dbReference type="PROSITE" id="PS01359">
    <property type="entry name" value="ZF_PHD_1"/>
    <property type="match status" value="3"/>
</dbReference>
<feature type="compositionally biased region" description="Low complexity" evidence="9">
    <location>
        <begin position="1712"/>
        <end position="1722"/>
    </location>
</feature>
<organism evidence="14 15">
    <name type="scientific">Vanrija albida</name>
    <dbReference type="NCBI Taxonomy" id="181172"/>
    <lineage>
        <taxon>Eukaryota</taxon>
        <taxon>Fungi</taxon>
        <taxon>Dikarya</taxon>
        <taxon>Basidiomycota</taxon>
        <taxon>Agaricomycotina</taxon>
        <taxon>Tremellomycetes</taxon>
        <taxon>Trichosporonales</taxon>
        <taxon>Trichosporonaceae</taxon>
        <taxon>Vanrija</taxon>
    </lineage>
</organism>
<evidence type="ECO:0000256" key="7">
    <source>
        <dbReference type="ARBA" id="ARBA00023242"/>
    </source>
</evidence>
<feature type="compositionally biased region" description="Low complexity" evidence="9">
    <location>
        <begin position="1781"/>
        <end position="1804"/>
    </location>
</feature>
<gene>
    <name evidence="14" type="ORF">Q8F55_003907</name>
</gene>
<evidence type="ECO:0000256" key="9">
    <source>
        <dbReference type="SAM" id="MobiDB-lite"/>
    </source>
</evidence>
<dbReference type="Pfam" id="PF02928">
    <property type="entry name" value="zf-C5HC2"/>
    <property type="match status" value="1"/>
</dbReference>
<dbReference type="InterPro" id="IPR003349">
    <property type="entry name" value="JmjN"/>
</dbReference>
<evidence type="ECO:0000259" key="10">
    <source>
        <dbReference type="PROSITE" id="PS50016"/>
    </source>
</evidence>
<dbReference type="Pfam" id="PF08429">
    <property type="entry name" value="PLU-1"/>
    <property type="match status" value="1"/>
</dbReference>
<dbReference type="PANTHER" id="PTHR10694:SF33">
    <property type="entry name" value="LYSINE-SPECIFIC DEMETHYLASE 5"/>
    <property type="match status" value="1"/>
</dbReference>
<dbReference type="Gene3D" id="2.30.30.1150">
    <property type="match status" value="1"/>
</dbReference>
<feature type="region of interest" description="Disordered" evidence="9">
    <location>
        <begin position="1"/>
        <end position="170"/>
    </location>
</feature>
<keyword evidence="4 8" id="KW-0863">Zinc-finger</keyword>
<dbReference type="InterPro" id="IPR004198">
    <property type="entry name" value="Znf_C5HC2"/>
</dbReference>
<keyword evidence="6" id="KW-0408">Iron</keyword>
<feature type="region of interest" description="Disordered" evidence="9">
    <location>
        <begin position="458"/>
        <end position="497"/>
    </location>
</feature>
<dbReference type="InterPro" id="IPR001606">
    <property type="entry name" value="ARID_dom"/>
</dbReference>
<evidence type="ECO:0000256" key="3">
    <source>
        <dbReference type="ARBA" id="ARBA00022737"/>
    </source>
</evidence>
<dbReference type="InterPro" id="IPR003347">
    <property type="entry name" value="JmjC_dom"/>
</dbReference>
<accession>A0ABR3Q6B7</accession>
<feature type="compositionally biased region" description="Low complexity" evidence="9">
    <location>
        <begin position="1"/>
        <end position="30"/>
    </location>
</feature>
<sequence>MAIDDTAPTSSAGAAAATTPAPKASPPVSTDGRRTSTRRSPAKQQQQSQPQTPARSTRSLSGKASSEHPQGPSTPASASRPRSETTKKRKPTFVSCLTFPEVGSQPAPIVKEEPDAGGRSQRKSKVEAMNKIDRAGTPTAVAAAPAATSFVPPPPPPAGPSVSRNPLKKPHIVNPPFDIHSVRTSAPSDPGPTNEQRLFDLPTCPAYRPTADEFRDPMAYIESIAPQAKKYGICKIIPPEGWQMPFELETDSFRFRTRLQRLNSIEAASRAKINFLEQLSMFHLQQGDSKAHIPVIDRKLLDLWRLRKEVNKLGGIDEVNRLKAWTKITDLLGYNTTSSPQVKAAYTRIILPFELFALRAKNSPDSPLTPLPHGTTKQHSAPPVSKLSPGTPSQGRMNGVRPSPRTSPRGRMGSLSSAPSVLNSMSTGPEAGPSSAAANGALGPAAKIRITIPAGMGLAKAGSSRSSDTELSELTELSDVESSRSGSNTSSPDGPTKYEKGEVCEICGLGNHASKILLCDGCDRGFHTYCLDPPLASVPANDEWFCTACLLGTGDDYGFDEGEDHSLPTFQARDAAFTEAWFNRYAHNHSTPGKFSRQIGNVSVSEADVEREFWRLVESQDDTVEVEYGADVHSTTHGSAAPTLETNPTSPFAHDPWNLNNMAIVQNSLLRYIKSDISGMTVPWIYVGMLFSTFCWHNEDHYTYSVNYMFWGETKTWYGVPGADAHKLEAAMKSEAPELFEQQPALLYQLVTMMNPGRLRQEGVDVFACDQRPNEFVITFPKAYHCGFNHGLNFNEAVNFALPDWLPEGKESVICYKQHSKAPVFSHNELLITITLYSDTIKTALWLQDSLKGMVVDETARRTRLREQIPELKETLVEEDVPEEQYQCCVCKGFCYLSQVTCTCTKLVTCLDHGEHLCNHDWSTKTLRKRFSENQLEDILDAVVARASQPEQWQARLDSLLDVARPPLKVIRQLVTDGERIAYPLPELESLRQFSARASAWVDRAIAIGTRKSTGRRRKGRQSEGADDEDVDRSPEGIKALLEEAERLAFDAPEILQLRQTLASIESFRAQAEEILNTPDSELTYQQCETAIILGESLNVELPEVAALSTIAARLEWYHKVEEEVDDRALQYSDIVKLLDDADRFGIPSDHHAVVELRAREQKGALWKQKVDGVLSSRSIAIADIINLIEGQEYTPTSLETMRSLENMRKTALQWQTTANSILVSNGSMASAQRLVKAVKAAHGPLQRIHIPEVTQLQGELDFSAKWLKEVADYINVPVNKVNTSLSTLLSEIEGHLDEDDDLPNNRYACFCRDAPTATMVICQTCNGSYHPKCVGVSASSARAVATASETFRCQMCENLQYDDRPSLNTLGSYVDPVKWTFVIRPPEFGLLETTLTLVVRYCSLLVPHIDPFYATTKVDVELVSHFLRKMWTLPVVLDAVNRSDNKLVVFEEWLYRRLREGLSSGHSASNGKVARTRARRPKFLVNGIRPKEFYCLCTGKQAPLDALLQVECSKCEQGFHLSCAKAPLSALQGTPWRCPFCTVKDGKPPIKGVDLRIQMEDRIGTDEFVDWRQTMATYAEDPIVTRLPPNPDAVVLICNRFTKPALPDNFERPVWVEPEETDGRRKRRKTDPAPQAASAAVAAPPPAVQQPPIQNASASERPPHPPHPSHPPHHANGVASGSAPARPLHPAVVAAVNGGAFNPPPNGSAHPNQLPPLSQQVPPVPHPSQNLPAQNVRQNGRYYYPTHSIVPWQNSDMFSQFQVAAGGPGGSGGPSGPGPAGSAPPRSSHSHSPPGPGTRSPGRPAHRADGPLPPPVRSPPAHAATVPAKRPHHALDDVVASIPASLPPEVVASIPASLPPAVAATIPTSLPPAPIAHRSPPAAEVAGPR</sequence>
<feature type="domain" description="JmjC" evidence="13">
    <location>
        <begin position="651"/>
        <end position="817"/>
    </location>
</feature>
<dbReference type="RefSeq" id="XP_069209852.1">
    <property type="nucleotide sequence ID" value="XM_069352434.1"/>
</dbReference>
<evidence type="ECO:0000313" key="14">
    <source>
        <dbReference type="EMBL" id="KAL1409908.1"/>
    </source>
</evidence>
<keyword evidence="2" id="KW-0479">Metal-binding</keyword>
<feature type="region of interest" description="Disordered" evidence="9">
    <location>
        <begin position="1864"/>
        <end position="1890"/>
    </location>
</feature>
<dbReference type="InterPro" id="IPR036431">
    <property type="entry name" value="ARID_dom_sf"/>
</dbReference>
<feature type="compositionally biased region" description="Gly residues" evidence="9">
    <location>
        <begin position="1767"/>
        <end position="1780"/>
    </location>
</feature>
<evidence type="ECO:0000259" key="12">
    <source>
        <dbReference type="PROSITE" id="PS51183"/>
    </source>
</evidence>
<keyword evidence="7" id="KW-0539">Nucleus</keyword>
<evidence type="ECO:0000313" key="15">
    <source>
        <dbReference type="Proteomes" id="UP001565368"/>
    </source>
</evidence>